<evidence type="ECO:0000256" key="1">
    <source>
        <dbReference type="ARBA" id="ARBA00008791"/>
    </source>
</evidence>
<name>Q46QR3_CUPPJ</name>
<dbReference type="AlphaFoldDB" id="Q46QR3"/>
<dbReference type="SUPFAM" id="SSF52402">
    <property type="entry name" value="Adenine nucleotide alpha hydrolases-like"/>
    <property type="match status" value="1"/>
</dbReference>
<dbReference type="HOGENOM" id="CLU_049301_14_0_4"/>
<dbReference type="PANTHER" id="PTHR46268:SF6">
    <property type="entry name" value="UNIVERSAL STRESS PROTEIN UP12"/>
    <property type="match status" value="1"/>
</dbReference>
<protein>
    <submittedName>
        <fullName evidence="3">UspA</fullName>
    </submittedName>
</protein>
<dbReference type="InterPro" id="IPR006015">
    <property type="entry name" value="Universal_stress_UspA"/>
</dbReference>
<dbReference type="InterPro" id="IPR014729">
    <property type="entry name" value="Rossmann-like_a/b/a_fold"/>
</dbReference>
<dbReference type="eggNOG" id="COG0589">
    <property type="taxonomic scope" value="Bacteria"/>
</dbReference>
<reference evidence="3" key="1">
    <citation type="submission" date="2005-08" db="EMBL/GenBank/DDBJ databases">
        <title>Complete sequence of chromosome 2 of Ralstonia eutropha JMP134.</title>
        <authorList>
            <person name="Copeland A."/>
            <person name="Lucas S."/>
            <person name="Lapidus A."/>
            <person name="Barry K."/>
            <person name="Detter J.C."/>
            <person name="Glavina T."/>
            <person name="Hammon N."/>
            <person name="Israni S."/>
            <person name="Pitluck S."/>
            <person name="Goltsman E."/>
            <person name="Martinez M."/>
            <person name="Schmutz J."/>
            <person name="Larimer F."/>
            <person name="Land M."/>
            <person name="Lykidis A."/>
            <person name="Richardson P."/>
        </authorList>
    </citation>
    <scope>NUCLEOTIDE SEQUENCE [LARGE SCALE GENOMIC DNA]</scope>
    <source>
        <strain evidence="3">JMP134</strain>
    </source>
</reference>
<dbReference type="STRING" id="264198.Reut_B5174"/>
<dbReference type="Gene3D" id="3.40.50.620">
    <property type="entry name" value="HUPs"/>
    <property type="match status" value="1"/>
</dbReference>
<gene>
    <name evidence="3" type="ordered locus">Reut_B5174</name>
</gene>
<evidence type="ECO:0000313" key="3">
    <source>
        <dbReference type="EMBL" id="AAZ64521.1"/>
    </source>
</evidence>
<dbReference type="PRINTS" id="PR01438">
    <property type="entry name" value="UNVRSLSTRESS"/>
</dbReference>
<dbReference type="PANTHER" id="PTHR46268">
    <property type="entry name" value="STRESS RESPONSE PROTEIN NHAX"/>
    <property type="match status" value="1"/>
</dbReference>
<dbReference type="Pfam" id="PF00582">
    <property type="entry name" value="Usp"/>
    <property type="match status" value="1"/>
</dbReference>
<dbReference type="EMBL" id="CP000091">
    <property type="protein sequence ID" value="AAZ64521.1"/>
    <property type="molecule type" value="Genomic_DNA"/>
</dbReference>
<dbReference type="CDD" id="cd00293">
    <property type="entry name" value="USP-like"/>
    <property type="match status" value="1"/>
</dbReference>
<proteinExistence type="inferred from homology"/>
<accession>Q46QR3</accession>
<sequence length="147" mass="14931">MMQSIVLAADGSTYSDAAAQCLAAGKLLKGPLLVHLVHCMPDVSGEVKSYISAADLAAWHSDESGRTLRSAAEILSAAGVPFEQHALTGFAPERIVALARSVNAAAIVMGTHGRGAFLDAIVGSVAGRVIAHAPCPVILVKAGTTSS</sequence>
<feature type="domain" description="UspA" evidence="2">
    <location>
        <begin position="1"/>
        <end position="141"/>
    </location>
</feature>
<evidence type="ECO:0000259" key="2">
    <source>
        <dbReference type="Pfam" id="PF00582"/>
    </source>
</evidence>
<dbReference type="InterPro" id="IPR006016">
    <property type="entry name" value="UspA"/>
</dbReference>
<comment type="similarity">
    <text evidence="1">Belongs to the universal stress protein A family.</text>
</comment>
<dbReference type="KEGG" id="reu:Reut_B5174"/>
<organism evidence="3">
    <name type="scientific">Cupriavidus pinatubonensis (strain JMP 134 / LMG 1197)</name>
    <name type="common">Cupriavidus necator (strain JMP 134)</name>
    <dbReference type="NCBI Taxonomy" id="264198"/>
    <lineage>
        <taxon>Bacteria</taxon>
        <taxon>Pseudomonadati</taxon>
        <taxon>Pseudomonadota</taxon>
        <taxon>Betaproteobacteria</taxon>
        <taxon>Burkholderiales</taxon>
        <taxon>Burkholderiaceae</taxon>
        <taxon>Cupriavidus</taxon>
    </lineage>
</organism>